<feature type="signal peptide" evidence="1">
    <location>
        <begin position="1"/>
        <end position="19"/>
    </location>
</feature>
<dbReference type="EMBL" id="FNUV01000010">
    <property type="protein sequence ID" value="SEG12575.1"/>
    <property type="molecule type" value="Genomic_DNA"/>
</dbReference>
<organism evidence="2 3">
    <name type="scientific">Xylanibacter ruminicola</name>
    <name type="common">Prevotella ruminicola</name>
    <dbReference type="NCBI Taxonomy" id="839"/>
    <lineage>
        <taxon>Bacteria</taxon>
        <taxon>Pseudomonadati</taxon>
        <taxon>Bacteroidota</taxon>
        <taxon>Bacteroidia</taxon>
        <taxon>Bacteroidales</taxon>
        <taxon>Prevotellaceae</taxon>
        <taxon>Xylanibacter</taxon>
    </lineage>
</organism>
<protein>
    <submittedName>
        <fullName evidence="2">Uncharacterized protein</fullName>
    </submittedName>
</protein>
<evidence type="ECO:0000256" key="1">
    <source>
        <dbReference type="SAM" id="SignalP"/>
    </source>
</evidence>
<evidence type="ECO:0000313" key="3">
    <source>
        <dbReference type="Proteomes" id="UP000236735"/>
    </source>
</evidence>
<name>A0A1H5XM52_XYLRU</name>
<dbReference type="AlphaFoldDB" id="A0A1H5XM52"/>
<gene>
    <name evidence="2" type="ORF">SAMN05216354_0032</name>
</gene>
<dbReference type="Proteomes" id="UP000236735">
    <property type="component" value="Unassembled WGS sequence"/>
</dbReference>
<proteinExistence type="predicted"/>
<accession>A0A1H5XM52</accession>
<dbReference type="RefSeq" id="WP_091766316.1">
    <property type="nucleotide sequence ID" value="NZ_FNUV01000010.1"/>
</dbReference>
<feature type="chain" id="PRO_5009289615" evidence="1">
    <location>
        <begin position="20"/>
        <end position="126"/>
    </location>
</feature>
<keyword evidence="1" id="KW-0732">Signal</keyword>
<evidence type="ECO:0000313" key="2">
    <source>
        <dbReference type="EMBL" id="SEG12575.1"/>
    </source>
</evidence>
<sequence length="126" mass="14136">MKKYLFAFLFLFVALSSWARQYGPYFMYNNTPTPSGYTKVVCFSNPNYIGVGVVLVNVETNEQIHLSTSSTYQPMWFYFVPGGTYRVVAVNAHMAKVKINGFDVGEGDEVVFCRNASGSLIAFPDE</sequence>
<reference evidence="2 3" key="1">
    <citation type="submission" date="2016-10" db="EMBL/GenBank/DDBJ databases">
        <authorList>
            <person name="de Groot N.N."/>
        </authorList>
    </citation>
    <scope>NUCLEOTIDE SEQUENCE [LARGE SCALE GENOMIC DNA]</scope>
    <source>
        <strain evidence="2 3">AR32</strain>
    </source>
</reference>